<dbReference type="RefSeq" id="WP_269311731.1">
    <property type="nucleotide sequence ID" value="NZ_CP114052.1"/>
</dbReference>
<feature type="transmembrane region" description="Helical" evidence="1">
    <location>
        <begin position="7"/>
        <end position="24"/>
    </location>
</feature>
<dbReference type="Pfam" id="PF13529">
    <property type="entry name" value="Peptidase_C39_2"/>
    <property type="match status" value="1"/>
</dbReference>
<dbReference type="Proteomes" id="UP001164187">
    <property type="component" value="Chromosome"/>
</dbReference>
<dbReference type="InterPro" id="IPR039564">
    <property type="entry name" value="Peptidase_C39-like"/>
</dbReference>
<dbReference type="PANTHER" id="PTHR37806:SF1">
    <property type="entry name" value="PEPTIDASE C39-LIKE DOMAIN-CONTAINING PROTEIN"/>
    <property type="match status" value="1"/>
</dbReference>
<keyword evidence="1" id="KW-0472">Membrane</keyword>
<evidence type="ECO:0000313" key="4">
    <source>
        <dbReference type="Proteomes" id="UP001164187"/>
    </source>
</evidence>
<proteinExistence type="predicted"/>
<name>A0ABY7JS97_9FIRM</name>
<sequence>MRKLWNLIKLICLAIIIAFLFYLIPDKSLNVGEKYQNPDFPNGCEITALQMLMNYNNINISKDIINDYLPKSGFSNADPELAYIGNPRSSSDGFYCYAGPIVQAANSYFKDNGIDKQARDKTGMNILLLFHRVAVEKQPVAVWFTTDYKSPEESMVSYTDKNGNKNKLYKNLHCVVVEGMGLGKVKIVDPIKGKQSLYFWQFIKIYYQMGQRAIIIK</sequence>
<evidence type="ECO:0000256" key="1">
    <source>
        <dbReference type="SAM" id="Phobius"/>
    </source>
</evidence>
<feature type="domain" description="Peptidase C39-like" evidence="2">
    <location>
        <begin position="31"/>
        <end position="190"/>
    </location>
</feature>
<reference evidence="3" key="1">
    <citation type="submission" date="2022-12" db="EMBL/GenBank/DDBJ databases">
        <title>Peptostreptococcus.</title>
        <authorList>
            <person name="Lee S.H."/>
        </authorList>
    </citation>
    <scope>NUCLEOTIDE SEQUENCE</scope>
    <source>
        <strain evidence="3">CBA3647</strain>
    </source>
</reference>
<dbReference type="PANTHER" id="PTHR37806">
    <property type="entry name" value="LMO0724 PROTEIN"/>
    <property type="match status" value="1"/>
</dbReference>
<organism evidence="3 4">
    <name type="scientific">Peptostreptococcus equinus</name>
    <dbReference type="NCBI Taxonomy" id="3003601"/>
    <lineage>
        <taxon>Bacteria</taxon>
        <taxon>Bacillati</taxon>
        <taxon>Bacillota</taxon>
        <taxon>Clostridia</taxon>
        <taxon>Peptostreptococcales</taxon>
        <taxon>Peptostreptococcaceae</taxon>
        <taxon>Peptostreptococcus</taxon>
    </lineage>
</organism>
<evidence type="ECO:0000313" key="3">
    <source>
        <dbReference type="EMBL" id="WAW15038.1"/>
    </source>
</evidence>
<keyword evidence="1" id="KW-1133">Transmembrane helix</keyword>
<dbReference type="EMBL" id="CP114052">
    <property type="protein sequence ID" value="WAW15038.1"/>
    <property type="molecule type" value="Genomic_DNA"/>
</dbReference>
<accession>A0ABY7JS97</accession>
<protein>
    <submittedName>
        <fullName evidence="3">C39 family peptidase</fullName>
    </submittedName>
</protein>
<keyword evidence="4" id="KW-1185">Reference proteome</keyword>
<dbReference type="Gene3D" id="3.90.70.10">
    <property type="entry name" value="Cysteine proteinases"/>
    <property type="match status" value="1"/>
</dbReference>
<gene>
    <name evidence="3" type="ORF">O0R46_00915</name>
</gene>
<keyword evidence="1" id="KW-0812">Transmembrane</keyword>
<evidence type="ECO:0000259" key="2">
    <source>
        <dbReference type="Pfam" id="PF13529"/>
    </source>
</evidence>